<dbReference type="InterPro" id="IPR046579">
    <property type="entry name" value="DUF6639"/>
</dbReference>
<evidence type="ECO:0000313" key="1">
    <source>
        <dbReference type="EMBL" id="MCC8430125.1"/>
    </source>
</evidence>
<accession>A0ABS8KVN5</accession>
<dbReference type="Proteomes" id="UP001198862">
    <property type="component" value="Unassembled WGS sequence"/>
</dbReference>
<comment type="caution">
    <text evidence="1">The sequence shown here is derived from an EMBL/GenBank/DDBJ whole genome shotgun (WGS) entry which is preliminary data.</text>
</comment>
<proteinExistence type="predicted"/>
<name>A0ABS8KVN5_9HYPH</name>
<dbReference type="EMBL" id="JAJISD010000005">
    <property type="protein sequence ID" value="MCC8430125.1"/>
    <property type="molecule type" value="Genomic_DNA"/>
</dbReference>
<reference evidence="1 2" key="1">
    <citation type="submission" date="2021-11" db="EMBL/GenBank/DDBJ databases">
        <authorList>
            <person name="Lee D.-H."/>
            <person name="Kim S.-B."/>
        </authorList>
    </citation>
    <scope>NUCLEOTIDE SEQUENCE [LARGE SCALE GENOMIC DNA]</scope>
    <source>
        <strain evidence="1 2">KCTC 52223</strain>
    </source>
</reference>
<protein>
    <recommendedName>
        <fullName evidence="3">DUF1570 domain-containing protein</fullName>
    </recommendedName>
</protein>
<gene>
    <name evidence="1" type="ORF">LJ725_14210</name>
</gene>
<evidence type="ECO:0000313" key="2">
    <source>
        <dbReference type="Proteomes" id="UP001198862"/>
    </source>
</evidence>
<dbReference type="RefSeq" id="WP_230551311.1">
    <property type="nucleotide sequence ID" value="NZ_JAJISD010000005.1"/>
</dbReference>
<dbReference type="Pfam" id="PF20344">
    <property type="entry name" value="DUF6639"/>
    <property type="match status" value="1"/>
</dbReference>
<sequence length="236" mass="26106">MKLTLLWTLAVTVAAATFDNRTVAQSRAPGTCSRGDVFVQSANPQQIREACEAVSDVLTYFDGIGFKVDPHVSIAFWGDVDAKGGRKHAHGSYDPAARAIKLYAREQARPWGEPWQDVGGSFIRHEVAHAVVVQILAMRGLALPREWHEFIAYAVQFELMEPAIRASILERYSNLAPASALTQINPFTHGLADPDTFAVLVFKSYSVFGGRDLVRRLLTAEFVPTPLERMIPFPPN</sequence>
<keyword evidence="2" id="KW-1185">Reference proteome</keyword>
<organism evidence="1 2">
    <name type="scientific">Reyranella aquatilis</name>
    <dbReference type="NCBI Taxonomy" id="2035356"/>
    <lineage>
        <taxon>Bacteria</taxon>
        <taxon>Pseudomonadati</taxon>
        <taxon>Pseudomonadota</taxon>
        <taxon>Alphaproteobacteria</taxon>
        <taxon>Hyphomicrobiales</taxon>
        <taxon>Reyranellaceae</taxon>
        <taxon>Reyranella</taxon>
    </lineage>
</organism>
<evidence type="ECO:0008006" key="3">
    <source>
        <dbReference type="Google" id="ProtNLM"/>
    </source>
</evidence>